<evidence type="ECO:0000313" key="2">
    <source>
        <dbReference type="Proteomes" id="UP000680865"/>
    </source>
</evidence>
<evidence type="ECO:0000313" key="1">
    <source>
        <dbReference type="EMBL" id="GIM68246.1"/>
    </source>
</evidence>
<dbReference type="EMBL" id="BOQP01000004">
    <property type="protein sequence ID" value="GIM68246.1"/>
    <property type="molecule type" value="Genomic_DNA"/>
</dbReference>
<gene>
    <name evidence="1" type="ORF">Aco04nite_09990</name>
</gene>
<protein>
    <submittedName>
        <fullName evidence="1">Uncharacterized protein</fullName>
    </submittedName>
</protein>
<sequence>MNLSGRAAVVRETAAAGGQRSGAWIVDHAIRALAAGCAERGRRLPDVGAVVLGTDAVSLRLTTPDLAPPPGWTAGHDGRTWQAALHRLDTTAVDPRAPWPLPLLVSLGDIGDGRLLFNLAAADGMIGLTGDGPLAARLVDDWSRRLTSGPWAGRAQVIRVGFDPDPGFTGLGVERLAQASPLLSRPEGGVVLFAAPPDQRDSHQSGLLLTAAARRWAVVAAGVNDATWRLRVDLNGLIDTGLFAEPVRLRW</sequence>
<name>A0A919VLU1_9ACTN</name>
<accession>A0A919VLU1</accession>
<dbReference type="AlphaFoldDB" id="A0A919VLU1"/>
<keyword evidence="2" id="KW-1185">Reference proteome</keyword>
<dbReference type="Proteomes" id="UP000680865">
    <property type="component" value="Unassembled WGS sequence"/>
</dbReference>
<proteinExistence type="predicted"/>
<comment type="caution">
    <text evidence="1">The sequence shown here is derived from an EMBL/GenBank/DDBJ whole genome shotgun (WGS) entry which is preliminary data.</text>
</comment>
<dbReference type="RefSeq" id="WP_212995970.1">
    <property type="nucleotide sequence ID" value="NZ_BAAATW010000002.1"/>
</dbReference>
<organism evidence="1 2">
    <name type="scientific">Winogradskya consettensis</name>
    <dbReference type="NCBI Taxonomy" id="113560"/>
    <lineage>
        <taxon>Bacteria</taxon>
        <taxon>Bacillati</taxon>
        <taxon>Actinomycetota</taxon>
        <taxon>Actinomycetes</taxon>
        <taxon>Micromonosporales</taxon>
        <taxon>Micromonosporaceae</taxon>
        <taxon>Winogradskya</taxon>
    </lineage>
</organism>
<reference evidence="1" key="1">
    <citation type="submission" date="2021-03" db="EMBL/GenBank/DDBJ databases">
        <title>Whole genome shotgun sequence of Actinoplanes consettensis NBRC 14913.</title>
        <authorList>
            <person name="Komaki H."/>
            <person name="Tamura T."/>
        </authorList>
    </citation>
    <scope>NUCLEOTIDE SEQUENCE</scope>
    <source>
        <strain evidence="1">NBRC 14913</strain>
    </source>
</reference>